<sequence>MATLYTEQESTIADPIDVIEQIVAANDWPFDRASDGELSVAVTGSWCDYHFGFSWREAERALQLTLAFDLRVPAARRPEIYHLLGLINEQLWLGHFDLWSDDGVVLFRHATLMGDVVSVSVCEELIEIAIGTCERFYPAFQFVLWGGKSAGEALAASMFETVGEA</sequence>
<dbReference type="RefSeq" id="WP_109922228.1">
    <property type="nucleotide sequence ID" value="NZ_QGLF01000004.1"/>
</dbReference>
<protein>
    <recommendedName>
        <fullName evidence="3">YbjN domain-containing protein</fullName>
    </recommendedName>
</protein>
<evidence type="ECO:0000313" key="2">
    <source>
        <dbReference type="Proteomes" id="UP000246077"/>
    </source>
</evidence>
<gene>
    <name evidence="1" type="ORF">DKG75_16370</name>
</gene>
<reference evidence="2" key="1">
    <citation type="submission" date="2018-05" db="EMBL/GenBank/DDBJ databases">
        <title>Zavarzinia sp. HR-AS.</title>
        <authorList>
            <person name="Lee Y."/>
            <person name="Jeon C.O."/>
        </authorList>
    </citation>
    <scope>NUCLEOTIDE SEQUENCE [LARGE SCALE GENOMIC DNA]</scope>
    <source>
        <strain evidence="2">DSM 1231</strain>
    </source>
</reference>
<dbReference type="Proteomes" id="UP000246077">
    <property type="component" value="Unassembled WGS sequence"/>
</dbReference>
<name>A0A317E3N1_9PROT</name>
<dbReference type="Pfam" id="PF10722">
    <property type="entry name" value="YbjN"/>
    <property type="match status" value="1"/>
</dbReference>
<comment type="caution">
    <text evidence="1">The sequence shown here is derived from an EMBL/GenBank/DDBJ whole genome shotgun (WGS) entry which is preliminary data.</text>
</comment>
<evidence type="ECO:0008006" key="3">
    <source>
        <dbReference type="Google" id="ProtNLM"/>
    </source>
</evidence>
<evidence type="ECO:0000313" key="1">
    <source>
        <dbReference type="EMBL" id="PWR20013.1"/>
    </source>
</evidence>
<dbReference type="OrthoDB" id="9792176at2"/>
<organism evidence="1 2">
    <name type="scientific">Zavarzinia compransoris</name>
    <dbReference type="NCBI Taxonomy" id="1264899"/>
    <lineage>
        <taxon>Bacteria</taxon>
        <taxon>Pseudomonadati</taxon>
        <taxon>Pseudomonadota</taxon>
        <taxon>Alphaproteobacteria</taxon>
        <taxon>Rhodospirillales</taxon>
        <taxon>Zavarziniaceae</taxon>
        <taxon>Zavarzinia</taxon>
    </lineage>
</organism>
<dbReference type="AlphaFoldDB" id="A0A317E3N1"/>
<dbReference type="InterPro" id="IPR019660">
    <property type="entry name" value="Put_sensory_transdc_reg_YbjN"/>
</dbReference>
<keyword evidence="2" id="KW-1185">Reference proteome</keyword>
<dbReference type="EMBL" id="QGLF01000004">
    <property type="protein sequence ID" value="PWR20013.1"/>
    <property type="molecule type" value="Genomic_DNA"/>
</dbReference>
<proteinExistence type="predicted"/>
<dbReference type="CDD" id="cd17033">
    <property type="entry name" value="DR1245-like"/>
    <property type="match status" value="1"/>
</dbReference>
<accession>A0A317E3N1</accession>